<reference evidence="1" key="1">
    <citation type="journal article" date="2007" name="PLoS Biol.">
        <title>Rate of evolution in brain-expressed genes in humans and other primates.</title>
        <authorList>
            <person name="Wang H.-Y."/>
            <person name="Chien H.-C."/>
            <person name="Osada N."/>
            <person name="Hashimoto K."/>
            <person name="Sugano S."/>
            <person name="Gojobori T."/>
            <person name="Chou C.-K."/>
            <person name="Tsai S.-F."/>
            <person name="Wu C.-I."/>
            <person name="Shen C.-K.J."/>
        </authorList>
    </citation>
    <scope>NUCLEOTIDE SEQUENCE</scope>
</reference>
<proteinExistence type="evidence at transcript level"/>
<dbReference type="EMBL" id="AB173059">
    <property type="protein sequence ID" value="BAE90121.1"/>
    <property type="molecule type" value="mRNA"/>
</dbReference>
<sequence>MFSICSTLYHKCCLLFY</sequence>
<dbReference type="AlphaFoldDB" id="I7G6N7"/>
<accession>I7G6N7</accession>
<organism evidence="1">
    <name type="scientific">Macaca fascicularis</name>
    <name type="common">Crab-eating macaque</name>
    <name type="synonym">Cynomolgus monkey</name>
    <dbReference type="NCBI Taxonomy" id="9541"/>
    <lineage>
        <taxon>Eukaryota</taxon>
        <taxon>Metazoa</taxon>
        <taxon>Chordata</taxon>
        <taxon>Craniata</taxon>
        <taxon>Vertebrata</taxon>
        <taxon>Euteleostomi</taxon>
        <taxon>Mammalia</taxon>
        <taxon>Eutheria</taxon>
        <taxon>Euarchontoglires</taxon>
        <taxon>Primates</taxon>
        <taxon>Haplorrhini</taxon>
        <taxon>Catarrhini</taxon>
        <taxon>Cercopithecidae</taxon>
        <taxon>Cercopithecinae</taxon>
        <taxon>Macaca</taxon>
    </lineage>
</organism>
<protein>
    <submittedName>
        <fullName evidence="1">Macaca fascicularis brain cDNA, clone: QflA-20838</fullName>
    </submittedName>
</protein>
<name>I7G6N7_MACFA</name>
<evidence type="ECO:0000313" key="1">
    <source>
        <dbReference type="EMBL" id="BAE90121.1"/>
    </source>
</evidence>